<evidence type="ECO:0000313" key="4">
    <source>
        <dbReference type="Proteomes" id="UP000509241"/>
    </source>
</evidence>
<sequence>MERVSTTRAESEEVADGVHLAPLSTGNRAGMIYWRIEPGATLPVHAHANEQLGFVLDGELTAIAEDEEYELSAGDAYLFRSDERHGAENRSAEDAVGLGVLAPPRDEPEWRRQPSAVEDP</sequence>
<dbReference type="PANTHER" id="PTHR40112">
    <property type="entry name" value="H2HPP ISOMERASE"/>
    <property type="match status" value="1"/>
</dbReference>
<name>A0A7D5KRB7_9EURY</name>
<dbReference type="EMBL" id="CP058601">
    <property type="protein sequence ID" value="QLG49197.1"/>
    <property type="molecule type" value="Genomic_DNA"/>
</dbReference>
<protein>
    <submittedName>
        <fullName evidence="3">Cupin domain-containing protein</fullName>
    </submittedName>
</protein>
<keyword evidence="4" id="KW-1185">Reference proteome</keyword>
<dbReference type="GeneID" id="56033660"/>
<organism evidence="3 4">
    <name type="scientific">Natrinema halophilum</name>
    <dbReference type="NCBI Taxonomy" id="1699371"/>
    <lineage>
        <taxon>Archaea</taxon>
        <taxon>Methanobacteriati</taxon>
        <taxon>Methanobacteriota</taxon>
        <taxon>Stenosarchaea group</taxon>
        <taxon>Halobacteria</taxon>
        <taxon>Halobacteriales</taxon>
        <taxon>Natrialbaceae</taxon>
        <taxon>Natrinema</taxon>
    </lineage>
</organism>
<feature type="domain" description="Cupin type-2" evidence="2">
    <location>
        <begin position="33"/>
        <end position="96"/>
    </location>
</feature>
<dbReference type="RefSeq" id="WP_179260932.1">
    <property type="nucleotide sequence ID" value="NZ_CP058601.1"/>
</dbReference>
<dbReference type="InterPro" id="IPR052535">
    <property type="entry name" value="Bacilysin_H2HPP_isomerase"/>
</dbReference>
<dbReference type="CDD" id="cd02238">
    <property type="entry name" value="cupin_KdgF"/>
    <property type="match status" value="1"/>
</dbReference>
<dbReference type="Proteomes" id="UP000509241">
    <property type="component" value="Chromosome"/>
</dbReference>
<dbReference type="KEGG" id="haly:HYG82_10175"/>
<dbReference type="InterPro" id="IPR014710">
    <property type="entry name" value="RmlC-like_jellyroll"/>
</dbReference>
<evidence type="ECO:0000313" key="3">
    <source>
        <dbReference type="EMBL" id="QLG49197.1"/>
    </source>
</evidence>
<dbReference type="SUPFAM" id="SSF51182">
    <property type="entry name" value="RmlC-like cupins"/>
    <property type="match status" value="1"/>
</dbReference>
<accession>A0A7D5KRB7</accession>
<dbReference type="InterPro" id="IPR013096">
    <property type="entry name" value="Cupin_2"/>
</dbReference>
<reference evidence="3 4" key="1">
    <citation type="submission" date="2020-07" db="EMBL/GenBank/DDBJ databases">
        <authorList>
            <person name="Cui H."/>
        </authorList>
    </citation>
    <scope>NUCLEOTIDE SEQUENCE [LARGE SCALE GENOMIC DNA]</scope>
    <source>
        <strain evidence="3 4">YPL8</strain>
    </source>
</reference>
<dbReference type="Pfam" id="PF07883">
    <property type="entry name" value="Cupin_2"/>
    <property type="match status" value="1"/>
</dbReference>
<dbReference type="OrthoDB" id="114121at2157"/>
<dbReference type="InterPro" id="IPR011051">
    <property type="entry name" value="RmlC_Cupin_sf"/>
</dbReference>
<evidence type="ECO:0000259" key="2">
    <source>
        <dbReference type="Pfam" id="PF07883"/>
    </source>
</evidence>
<gene>
    <name evidence="3" type="ORF">HYG82_10175</name>
</gene>
<evidence type="ECO:0000256" key="1">
    <source>
        <dbReference type="SAM" id="MobiDB-lite"/>
    </source>
</evidence>
<dbReference type="Gene3D" id="2.60.120.10">
    <property type="entry name" value="Jelly Rolls"/>
    <property type="match status" value="1"/>
</dbReference>
<dbReference type="PANTHER" id="PTHR40112:SF1">
    <property type="entry name" value="H2HPP ISOMERASE"/>
    <property type="match status" value="1"/>
</dbReference>
<proteinExistence type="predicted"/>
<feature type="compositionally biased region" description="Basic and acidic residues" evidence="1">
    <location>
        <begin position="84"/>
        <end position="93"/>
    </location>
</feature>
<feature type="region of interest" description="Disordered" evidence="1">
    <location>
        <begin position="84"/>
        <end position="120"/>
    </location>
</feature>
<dbReference type="AlphaFoldDB" id="A0A7D5KRB7"/>